<feature type="domain" description="Peptidase M24" evidence="4">
    <location>
        <begin position="298"/>
        <end position="512"/>
    </location>
</feature>
<dbReference type="Pfam" id="PF16189">
    <property type="entry name" value="Creatinase_N_2"/>
    <property type="match status" value="1"/>
</dbReference>
<sequence length="586" mass="66303">MKEKNIDVYLVPTSDFHQSEYISGYFKEREYLSGFTGSAGTLVVTCEEALLWTDGRYFIQAENELAGSGIRLLKSGEEGVPTISEFLFEALQSGQTFAFDGRLISAALGIEWKKRLNEKDVQISWKQNLLDEIWKERPSLPERSAYLLPECYSGKSRADKLKDMRLAMEQQGTDGHLLTALDDIAWLLNLRGSDVVHTPVPLSYLYLTLQDAILYISPKSLDAKAKKELEQDGIQLRLYDKIYEDLPELTEKHAVLLDTACVNYSLYCSLSGDAVNGTNPEKMQKAIKNPVEIKNLIQCHVKDGVAVTRFMLWLKKNVRRSSITEISASDYLENCRRKQEHYLEPSFHTISAYKEHGAMMHYAATDQTNAALASEGMLLVDSGGQYLEGTTDVTRTFVLGPISAEAKLHFTTVVRSMLNLASARFLYGCRGGNLDILARGPLWQLGIDYKCGTGHGVGYLLSVHEGPNGFRWKMEQGVDSTAVLEEGMVTTDEPGVYLQGEYGIRIENELICRRGDKNEYGQFMYFEPLTLVPIDLDGIDVQYMQEMEISALNEYHKLVFKRLSPYFDGEELETLRYYTRPLEKKI</sequence>
<reference evidence="7" key="1">
    <citation type="submission" date="2020-08" db="EMBL/GenBank/DDBJ databases">
        <title>Genome public.</title>
        <authorList>
            <person name="Liu C."/>
            <person name="Sun Q."/>
        </authorList>
    </citation>
    <scope>NUCLEOTIDE SEQUENCE</scope>
    <source>
        <strain evidence="7">NSJ-33</strain>
    </source>
</reference>
<dbReference type="Pfam" id="PF00557">
    <property type="entry name" value="Peptidase_M24"/>
    <property type="match status" value="1"/>
</dbReference>
<keyword evidence="2" id="KW-0479">Metal-binding</keyword>
<dbReference type="InterPro" id="IPR032416">
    <property type="entry name" value="Peptidase_M24_C"/>
</dbReference>
<keyword evidence="8" id="KW-1185">Reference proteome</keyword>
<accession>A0A926E1N9</accession>
<dbReference type="InterPro" id="IPR029149">
    <property type="entry name" value="Creatin/AminoP/Spt16_N"/>
</dbReference>
<evidence type="ECO:0000313" key="8">
    <source>
        <dbReference type="Proteomes" id="UP000610760"/>
    </source>
</evidence>
<gene>
    <name evidence="7" type="ORF">H8710_00025</name>
</gene>
<dbReference type="InterPro" id="IPR000587">
    <property type="entry name" value="Creatinase_N"/>
</dbReference>
<evidence type="ECO:0000256" key="3">
    <source>
        <dbReference type="ARBA" id="ARBA00022801"/>
    </source>
</evidence>
<evidence type="ECO:0000313" key="7">
    <source>
        <dbReference type="EMBL" id="MBC8558444.1"/>
    </source>
</evidence>
<dbReference type="PANTHER" id="PTHR43763:SF6">
    <property type="entry name" value="XAA-PRO AMINOPEPTIDASE 1"/>
    <property type="match status" value="1"/>
</dbReference>
<dbReference type="Pfam" id="PF01321">
    <property type="entry name" value="Creatinase_N"/>
    <property type="match status" value="1"/>
</dbReference>
<dbReference type="SUPFAM" id="SSF53092">
    <property type="entry name" value="Creatinase/prolidase N-terminal domain"/>
    <property type="match status" value="1"/>
</dbReference>
<dbReference type="InterPro" id="IPR000994">
    <property type="entry name" value="Pept_M24"/>
</dbReference>
<comment type="similarity">
    <text evidence="1">Belongs to the peptidase M24B family.</text>
</comment>
<evidence type="ECO:0000259" key="6">
    <source>
        <dbReference type="Pfam" id="PF16188"/>
    </source>
</evidence>
<keyword evidence="7" id="KW-0645">Protease</keyword>
<dbReference type="Gene3D" id="3.40.350.10">
    <property type="entry name" value="Creatinase/prolidase N-terminal domain"/>
    <property type="match status" value="2"/>
</dbReference>
<dbReference type="InterPro" id="IPR050422">
    <property type="entry name" value="X-Pro_aminopeptidase_P"/>
</dbReference>
<organism evidence="7 8">
    <name type="scientific">Fumia xinanensis</name>
    <dbReference type="NCBI Taxonomy" id="2763659"/>
    <lineage>
        <taxon>Bacteria</taxon>
        <taxon>Bacillati</taxon>
        <taxon>Bacillota</taxon>
        <taxon>Clostridia</taxon>
        <taxon>Eubacteriales</taxon>
        <taxon>Oscillospiraceae</taxon>
        <taxon>Fumia</taxon>
    </lineage>
</organism>
<evidence type="ECO:0000256" key="1">
    <source>
        <dbReference type="ARBA" id="ARBA00008766"/>
    </source>
</evidence>
<comment type="caution">
    <text evidence="7">The sequence shown here is derived from an EMBL/GenBank/DDBJ whole genome shotgun (WGS) entry which is preliminary data.</text>
</comment>
<dbReference type="GO" id="GO:0070006">
    <property type="term" value="F:metalloaminopeptidase activity"/>
    <property type="evidence" value="ECO:0007669"/>
    <property type="project" value="InterPro"/>
</dbReference>
<dbReference type="Pfam" id="PF16188">
    <property type="entry name" value="Peptidase_M24_C"/>
    <property type="match status" value="1"/>
</dbReference>
<evidence type="ECO:0000256" key="2">
    <source>
        <dbReference type="ARBA" id="ARBA00022723"/>
    </source>
</evidence>
<dbReference type="SUPFAM" id="SSF55920">
    <property type="entry name" value="Creatinase/aminopeptidase"/>
    <property type="match status" value="1"/>
</dbReference>
<dbReference type="AlphaFoldDB" id="A0A926E1N9"/>
<dbReference type="InterPro" id="IPR033740">
    <property type="entry name" value="Pept_M24B"/>
</dbReference>
<keyword evidence="7" id="KW-0031">Aminopeptidase</keyword>
<dbReference type="GO" id="GO:0005737">
    <property type="term" value="C:cytoplasm"/>
    <property type="evidence" value="ECO:0007669"/>
    <property type="project" value="UniProtKB-ARBA"/>
</dbReference>
<keyword evidence="3" id="KW-0378">Hydrolase</keyword>
<dbReference type="FunFam" id="3.90.230.10:FF:000009">
    <property type="entry name" value="xaa-Pro aminopeptidase 2"/>
    <property type="match status" value="1"/>
</dbReference>
<feature type="domain" description="Peptidase M24 C-terminal" evidence="6">
    <location>
        <begin position="522"/>
        <end position="582"/>
    </location>
</feature>
<dbReference type="Gene3D" id="3.90.230.10">
    <property type="entry name" value="Creatinase/methionine aminopeptidase superfamily"/>
    <property type="match status" value="1"/>
</dbReference>
<proteinExistence type="inferred from homology"/>
<evidence type="ECO:0000259" key="5">
    <source>
        <dbReference type="Pfam" id="PF01321"/>
    </source>
</evidence>
<dbReference type="Proteomes" id="UP000610760">
    <property type="component" value="Unassembled WGS sequence"/>
</dbReference>
<evidence type="ECO:0000259" key="4">
    <source>
        <dbReference type="Pfam" id="PF00557"/>
    </source>
</evidence>
<dbReference type="InterPro" id="IPR036005">
    <property type="entry name" value="Creatinase/aminopeptidase-like"/>
</dbReference>
<name>A0A926E1N9_9FIRM</name>
<feature type="domain" description="Creatinase N-terminal" evidence="5">
    <location>
        <begin position="1"/>
        <end position="120"/>
    </location>
</feature>
<dbReference type="EMBL" id="JACRSV010000001">
    <property type="protein sequence ID" value="MBC8558444.1"/>
    <property type="molecule type" value="Genomic_DNA"/>
</dbReference>
<dbReference type="CDD" id="cd01085">
    <property type="entry name" value="APP"/>
    <property type="match status" value="1"/>
</dbReference>
<dbReference type="GO" id="GO:0046872">
    <property type="term" value="F:metal ion binding"/>
    <property type="evidence" value="ECO:0007669"/>
    <property type="project" value="UniProtKB-KW"/>
</dbReference>
<dbReference type="PANTHER" id="PTHR43763">
    <property type="entry name" value="XAA-PRO AMINOPEPTIDASE 1"/>
    <property type="match status" value="1"/>
</dbReference>
<protein>
    <submittedName>
        <fullName evidence="7">Aminopeptidase P family protein</fullName>
    </submittedName>
</protein>